<dbReference type="PROSITE" id="PS00893">
    <property type="entry name" value="NUDIX_BOX"/>
    <property type="match status" value="1"/>
</dbReference>
<dbReference type="Pfam" id="PF00293">
    <property type="entry name" value="NUDIX"/>
    <property type="match status" value="1"/>
</dbReference>
<dbReference type="Gene3D" id="3.90.79.10">
    <property type="entry name" value="Nucleoside Triphosphate Pyrophosphohydrolase"/>
    <property type="match status" value="1"/>
</dbReference>
<feature type="domain" description="Nudix hydrolase" evidence="3">
    <location>
        <begin position="5"/>
        <end position="134"/>
    </location>
</feature>
<dbReference type="Proteomes" id="UP000647133">
    <property type="component" value="Unassembled WGS sequence"/>
</dbReference>
<dbReference type="CDD" id="cd18874">
    <property type="entry name" value="NUDIX_Hydrolase"/>
    <property type="match status" value="1"/>
</dbReference>
<sequence length="152" mass="17848">MESIYPEPTVGAVIINPKNEILLCKSAKWNNQYVIPGGHIEKGERMEDALKREIKEETGLDVYDLRLLSIQESVLQDHFKDERHFIFIDYTCRTDSFEVVLNDEAEEFEWVKPEEILSYDLGGFCRRLFEEWLNEDNSNFKQSVIYGYISGK</sequence>
<evidence type="ECO:0000256" key="1">
    <source>
        <dbReference type="ARBA" id="ARBA00022801"/>
    </source>
</evidence>
<dbReference type="InterPro" id="IPR020084">
    <property type="entry name" value="NUDIX_hydrolase_CS"/>
</dbReference>
<accession>A0ABR9AK39</accession>
<dbReference type="PRINTS" id="PR00502">
    <property type="entry name" value="NUDIXFAMILY"/>
</dbReference>
<dbReference type="EMBL" id="JACYTQ010000002">
    <property type="protein sequence ID" value="MBD8488193.1"/>
    <property type="molecule type" value="Genomic_DNA"/>
</dbReference>
<dbReference type="PROSITE" id="PS51462">
    <property type="entry name" value="NUDIX"/>
    <property type="match status" value="1"/>
</dbReference>
<gene>
    <name evidence="4" type="ORF">IFO69_05485</name>
</gene>
<evidence type="ECO:0000256" key="2">
    <source>
        <dbReference type="RuleBase" id="RU003476"/>
    </source>
</evidence>
<name>A0ABR9AK39_9BACT</name>
<dbReference type="InterPro" id="IPR000086">
    <property type="entry name" value="NUDIX_hydrolase_dom"/>
</dbReference>
<comment type="similarity">
    <text evidence="2">Belongs to the Nudix hydrolase family.</text>
</comment>
<reference evidence="4 5" key="1">
    <citation type="submission" date="2020-09" db="EMBL/GenBank/DDBJ databases">
        <title>Echinicola sp. CAU 1574 isolated from sand of Sido Beach.</title>
        <authorList>
            <person name="Kim W."/>
        </authorList>
    </citation>
    <scope>NUCLEOTIDE SEQUENCE [LARGE SCALE GENOMIC DNA]</scope>
    <source>
        <strain evidence="4 5">CAU 1574</strain>
    </source>
</reference>
<dbReference type="PANTHER" id="PTHR43736:SF1">
    <property type="entry name" value="DIHYDRONEOPTERIN TRIPHOSPHATE DIPHOSPHATASE"/>
    <property type="match status" value="1"/>
</dbReference>
<evidence type="ECO:0000313" key="4">
    <source>
        <dbReference type="EMBL" id="MBD8488193.1"/>
    </source>
</evidence>
<evidence type="ECO:0000313" key="5">
    <source>
        <dbReference type="Proteomes" id="UP000647133"/>
    </source>
</evidence>
<dbReference type="SUPFAM" id="SSF55811">
    <property type="entry name" value="Nudix"/>
    <property type="match status" value="1"/>
</dbReference>
<dbReference type="RefSeq" id="WP_192009079.1">
    <property type="nucleotide sequence ID" value="NZ_JACYTQ010000002.1"/>
</dbReference>
<keyword evidence="5" id="KW-1185">Reference proteome</keyword>
<dbReference type="InterPro" id="IPR020476">
    <property type="entry name" value="Nudix_hydrolase"/>
</dbReference>
<organism evidence="4 5">
    <name type="scientific">Echinicola arenosa</name>
    <dbReference type="NCBI Taxonomy" id="2774144"/>
    <lineage>
        <taxon>Bacteria</taxon>
        <taxon>Pseudomonadati</taxon>
        <taxon>Bacteroidota</taxon>
        <taxon>Cytophagia</taxon>
        <taxon>Cytophagales</taxon>
        <taxon>Cyclobacteriaceae</taxon>
        <taxon>Echinicola</taxon>
    </lineage>
</organism>
<comment type="caution">
    <text evidence="4">The sequence shown here is derived from an EMBL/GenBank/DDBJ whole genome shotgun (WGS) entry which is preliminary data.</text>
</comment>
<evidence type="ECO:0000259" key="3">
    <source>
        <dbReference type="PROSITE" id="PS51462"/>
    </source>
</evidence>
<proteinExistence type="inferred from homology"/>
<dbReference type="PANTHER" id="PTHR43736">
    <property type="entry name" value="ADP-RIBOSE PYROPHOSPHATASE"/>
    <property type="match status" value="1"/>
</dbReference>
<keyword evidence="1 2" id="KW-0378">Hydrolase</keyword>
<protein>
    <submittedName>
        <fullName evidence="4">NUDIX domain-containing protein</fullName>
    </submittedName>
</protein>
<dbReference type="InterPro" id="IPR015797">
    <property type="entry name" value="NUDIX_hydrolase-like_dom_sf"/>
</dbReference>